<comment type="subcellular location">
    <subcellularLocation>
        <location evidence="7">Cytoplasm</location>
    </subcellularLocation>
</comment>
<dbReference type="InterPro" id="IPR024083">
    <property type="entry name" value="Fumarase/histidase_N"/>
</dbReference>
<evidence type="ECO:0000256" key="1">
    <source>
        <dbReference type="ARBA" id="ARBA00000985"/>
    </source>
</evidence>
<proteinExistence type="inferred from homology"/>
<evidence type="ECO:0000259" key="10">
    <source>
        <dbReference type="Pfam" id="PF14698"/>
    </source>
</evidence>
<dbReference type="GO" id="GO:0005829">
    <property type="term" value="C:cytosol"/>
    <property type="evidence" value="ECO:0007669"/>
    <property type="project" value="TreeGrafter"/>
</dbReference>
<keyword evidence="4 7" id="KW-0055">Arginine biosynthesis</keyword>
<evidence type="ECO:0000313" key="12">
    <source>
        <dbReference type="Proteomes" id="UP000516369"/>
    </source>
</evidence>
<evidence type="ECO:0000259" key="9">
    <source>
        <dbReference type="Pfam" id="PF00206"/>
    </source>
</evidence>
<dbReference type="KEGG" id="dvn:HQ394_02805"/>
<dbReference type="NCBIfam" id="TIGR00838">
    <property type="entry name" value="argH"/>
    <property type="match status" value="1"/>
</dbReference>
<keyword evidence="6 7" id="KW-0456">Lyase</keyword>
<dbReference type="Pfam" id="PF00206">
    <property type="entry name" value="Lyase_1"/>
    <property type="match status" value="1"/>
</dbReference>
<name>A0A7H1MYF1_9PROT</name>
<dbReference type="GO" id="GO:0004056">
    <property type="term" value="F:argininosuccinate lyase activity"/>
    <property type="evidence" value="ECO:0007669"/>
    <property type="project" value="UniProtKB-UniRule"/>
</dbReference>
<dbReference type="InterPro" id="IPR029419">
    <property type="entry name" value="Arg_succ_lyase_C"/>
</dbReference>
<dbReference type="CDD" id="cd01359">
    <property type="entry name" value="Argininosuccinate_lyase"/>
    <property type="match status" value="1"/>
</dbReference>
<evidence type="ECO:0000256" key="8">
    <source>
        <dbReference type="SAM" id="MobiDB-lite"/>
    </source>
</evidence>
<dbReference type="InterPro" id="IPR020557">
    <property type="entry name" value="Fumarate_lyase_CS"/>
</dbReference>
<dbReference type="EMBL" id="CP053923">
    <property type="protein sequence ID" value="QNT68487.1"/>
    <property type="molecule type" value="Genomic_DNA"/>
</dbReference>
<dbReference type="FunFam" id="1.20.200.10:FF:000015">
    <property type="entry name" value="argininosuccinate lyase isoform X2"/>
    <property type="match status" value="1"/>
</dbReference>
<evidence type="ECO:0000256" key="2">
    <source>
        <dbReference type="ARBA" id="ARBA00004941"/>
    </source>
</evidence>
<keyword evidence="7" id="KW-0963">Cytoplasm</keyword>
<comment type="pathway">
    <text evidence="2 7">Amino-acid biosynthesis; L-arginine biosynthesis; L-arginine from L-ornithine and carbamoyl phosphate: step 3/3.</text>
</comment>
<feature type="domain" description="Fumarate lyase N-terminal" evidence="9">
    <location>
        <begin position="32"/>
        <end position="326"/>
    </location>
</feature>
<comment type="catalytic activity">
    <reaction evidence="1 7">
        <text>2-(N(omega)-L-arginino)succinate = fumarate + L-arginine</text>
        <dbReference type="Rhea" id="RHEA:24020"/>
        <dbReference type="ChEBI" id="CHEBI:29806"/>
        <dbReference type="ChEBI" id="CHEBI:32682"/>
        <dbReference type="ChEBI" id="CHEBI:57472"/>
        <dbReference type="EC" id="4.3.2.1"/>
    </reaction>
</comment>
<dbReference type="InterPro" id="IPR009049">
    <property type="entry name" value="Argininosuccinate_lyase"/>
</dbReference>
<dbReference type="InterPro" id="IPR008948">
    <property type="entry name" value="L-Aspartase-like"/>
</dbReference>
<dbReference type="PANTHER" id="PTHR43814">
    <property type="entry name" value="ARGININOSUCCINATE LYASE"/>
    <property type="match status" value="1"/>
</dbReference>
<dbReference type="GO" id="GO:0042450">
    <property type="term" value="P:L-arginine biosynthetic process via ornithine"/>
    <property type="evidence" value="ECO:0007669"/>
    <property type="project" value="UniProtKB-UniRule"/>
</dbReference>
<comment type="similarity">
    <text evidence="7">Belongs to the lyase 1 family. Argininosuccinate lyase subfamily.</text>
</comment>
<keyword evidence="12" id="KW-1185">Reference proteome</keyword>
<dbReference type="PRINTS" id="PR00149">
    <property type="entry name" value="FUMRATELYASE"/>
</dbReference>
<sequence>MNEPNSSIAAAGSDTRSDEAGESTTTSPIWGGRFARGPSAIMEDINVSIDFDCRLIRQDVRASKAHAAMLATCGIISQADSAAIVAGLDLILAESETGQFVPTRALEDIHMNVESRLAVLSGEAAGRLHTARSRNDQVATDFRLWVRDTIDDLDRALIRLQAVLIDRAEQHADWIMPGFTHLQAAQPVTLGHHLLAYVEMLGRDRGRFTDARRRLNECPLGAAALAGTSFPIDRRQTAAALGFDRPAANSLDAVSDRDFAIEFLAAAAILTTHLSRLGEEIVIWSCEQFGFLRLSDDFSTGSSIMPQKRNPDAAELVRAKSGRIIGALTGLLIVIKGLPLAYAKDMQEDKEPVFQTADTLMLCLAAMTGMMETAAFDRARMRAAAERGFPSATDLADWLVRVKGMPFRRAHHAAGSLVRLAEGVPCRLEELTLVQMQSVEPSIDASVFDVLGVERSVESRTSEGGTAPANVRAAAAAARTRFLSLST</sequence>
<dbReference type="Pfam" id="PF14698">
    <property type="entry name" value="ASL_C2"/>
    <property type="match status" value="1"/>
</dbReference>
<dbReference type="AlphaFoldDB" id="A0A7H1MYF1"/>
<dbReference type="HAMAP" id="MF_00006">
    <property type="entry name" value="Arg_succ_lyase"/>
    <property type="match status" value="1"/>
</dbReference>
<evidence type="ECO:0000256" key="7">
    <source>
        <dbReference type="HAMAP-Rule" id="MF_00006"/>
    </source>
</evidence>
<evidence type="ECO:0000313" key="11">
    <source>
        <dbReference type="EMBL" id="QNT68487.1"/>
    </source>
</evidence>
<dbReference type="EC" id="4.3.2.1" evidence="3 7"/>
<dbReference type="PROSITE" id="PS00163">
    <property type="entry name" value="FUMARATE_LYASES"/>
    <property type="match status" value="1"/>
</dbReference>
<evidence type="ECO:0000256" key="6">
    <source>
        <dbReference type="ARBA" id="ARBA00023239"/>
    </source>
</evidence>
<dbReference type="SUPFAM" id="SSF48557">
    <property type="entry name" value="L-aspartase-like"/>
    <property type="match status" value="1"/>
</dbReference>
<dbReference type="Gene3D" id="1.20.200.10">
    <property type="entry name" value="Fumarase/aspartase (Central domain)"/>
    <property type="match status" value="1"/>
</dbReference>
<dbReference type="Proteomes" id="UP000516369">
    <property type="component" value="Chromosome"/>
</dbReference>
<evidence type="ECO:0000256" key="4">
    <source>
        <dbReference type="ARBA" id="ARBA00022571"/>
    </source>
</evidence>
<feature type="region of interest" description="Disordered" evidence="8">
    <location>
        <begin position="1"/>
        <end position="32"/>
    </location>
</feature>
<accession>A0A7H1MYF1</accession>
<gene>
    <name evidence="7 11" type="primary">argH</name>
    <name evidence="11" type="ORF">HQ394_02805</name>
</gene>
<reference evidence="11 12" key="1">
    <citation type="submission" date="2020-05" db="EMBL/GenBank/DDBJ databases">
        <title>Complete closed genome sequence of Defluviicoccus vanus.</title>
        <authorList>
            <person name="Bessarab I."/>
            <person name="Arumugam K."/>
            <person name="Maszenan A.M."/>
            <person name="Seviour R.J."/>
            <person name="Williams R.B."/>
        </authorList>
    </citation>
    <scope>NUCLEOTIDE SEQUENCE [LARGE SCALE GENOMIC DNA]</scope>
    <source>
        <strain evidence="11 12">Ben 114</strain>
    </source>
</reference>
<dbReference type="Gene3D" id="1.10.40.30">
    <property type="entry name" value="Fumarase/aspartase (C-terminal domain)"/>
    <property type="match status" value="1"/>
</dbReference>
<dbReference type="UniPathway" id="UPA00068">
    <property type="reaction ID" value="UER00114"/>
</dbReference>
<dbReference type="InterPro" id="IPR022761">
    <property type="entry name" value="Fumarate_lyase_N"/>
</dbReference>
<keyword evidence="5 7" id="KW-0028">Amino-acid biosynthesis</keyword>
<dbReference type="PRINTS" id="PR00145">
    <property type="entry name" value="ARGSUCLYASE"/>
</dbReference>
<dbReference type="PANTHER" id="PTHR43814:SF1">
    <property type="entry name" value="ARGININOSUCCINATE LYASE"/>
    <property type="match status" value="1"/>
</dbReference>
<evidence type="ECO:0000256" key="3">
    <source>
        <dbReference type="ARBA" id="ARBA00012338"/>
    </source>
</evidence>
<dbReference type="InterPro" id="IPR000362">
    <property type="entry name" value="Fumarate_lyase_fam"/>
</dbReference>
<dbReference type="FunFam" id="1.10.40.30:FF:000001">
    <property type="entry name" value="Argininosuccinate lyase"/>
    <property type="match status" value="1"/>
</dbReference>
<organism evidence="11 12">
    <name type="scientific">Defluviicoccus vanus</name>
    <dbReference type="NCBI Taxonomy" id="111831"/>
    <lineage>
        <taxon>Bacteria</taxon>
        <taxon>Pseudomonadati</taxon>
        <taxon>Pseudomonadota</taxon>
        <taxon>Alphaproteobacteria</taxon>
        <taxon>Rhodospirillales</taxon>
        <taxon>Rhodospirillaceae</taxon>
        <taxon>Defluviicoccus</taxon>
    </lineage>
</organism>
<evidence type="ECO:0000256" key="5">
    <source>
        <dbReference type="ARBA" id="ARBA00022605"/>
    </source>
</evidence>
<protein>
    <recommendedName>
        <fullName evidence="3 7">Argininosuccinate lyase</fullName>
        <shortName evidence="7">ASAL</shortName>
        <ecNumber evidence="3 7">4.3.2.1</ecNumber>
    </recommendedName>
    <alternativeName>
        <fullName evidence="7">Arginosuccinase</fullName>
    </alternativeName>
</protein>
<dbReference type="Gene3D" id="1.10.275.10">
    <property type="entry name" value="Fumarase/aspartase (N-terminal domain)"/>
    <property type="match status" value="1"/>
</dbReference>
<feature type="domain" description="Argininosuccinate lyase C-terminal" evidence="10">
    <location>
        <begin position="390"/>
        <end position="458"/>
    </location>
</feature>